<keyword evidence="1" id="KW-1133">Transmembrane helix</keyword>
<evidence type="ECO:0000313" key="2">
    <source>
        <dbReference type="EMBL" id="GMT27688.1"/>
    </source>
</evidence>
<evidence type="ECO:0008006" key="4">
    <source>
        <dbReference type="Google" id="ProtNLM"/>
    </source>
</evidence>
<proteinExistence type="predicted"/>
<name>A0AAV5WBB8_9BILA</name>
<keyword evidence="3" id="KW-1185">Reference proteome</keyword>
<organism evidence="2 3">
    <name type="scientific">Pristionchus fissidentatus</name>
    <dbReference type="NCBI Taxonomy" id="1538716"/>
    <lineage>
        <taxon>Eukaryota</taxon>
        <taxon>Metazoa</taxon>
        <taxon>Ecdysozoa</taxon>
        <taxon>Nematoda</taxon>
        <taxon>Chromadorea</taxon>
        <taxon>Rhabditida</taxon>
        <taxon>Rhabditina</taxon>
        <taxon>Diplogasteromorpha</taxon>
        <taxon>Diplogasteroidea</taxon>
        <taxon>Neodiplogasteridae</taxon>
        <taxon>Pristionchus</taxon>
    </lineage>
</organism>
<comment type="caution">
    <text evidence="2">The sequence shown here is derived from an EMBL/GenBank/DDBJ whole genome shotgun (WGS) entry which is preliminary data.</text>
</comment>
<evidence type="ECO:0000313" key="3">
    <source>
        <dbReference type="Proteomes" id="UP001432322"/>
    </source>
</evidence>
<sequence length="156" mass="16786">EDGWSIGYHRNVTVANCADYVLCQDAPPCKGCVRDGKNASIVICAEGAMIDRSTSKEISLVCDTATGSWSKSFANGIIDNSTNTEIVCDVAHASIVSAAGYTPEIVFLATLVIGLVVGLALNCFCIWRYRQPKYLYEAARRQGIDVDACGYTTDDT</sequence>
<feature type="transmembrane region" description="Helical" evidence="1">
    <location>
        <begin position="105"/>
        <end position="127"/>
    </location>
</feature>
<feature type="non-terminal residue" evidence="2">
    <location>
        <position position="156"/>
    </location>
</feature>
<dbReference type="Proteomes" id="UP001432322">
    <property type="component" value="Unassembled WGS sequence"/>
</dbReference>
<dbReference type="EMBL" id="BTSY01000005">
    <property type="protein sequence ID" value="GMT27688.1"/>
    <property type="molecule type" value="Genomic_DNA"/>
</dbReference>
<keyword evidence="1" id="KW-0472">Membrane</keyword>
<reference evidence="2" key="1">
    <citation type="submission" date="2023-10" db="EMBL/GenBank/DDBJ databases">
        <title>Genome assembly of Pristionchus species.</title>
        <authorList>
            <person name="Yoshida K."/>
            <person name="Sommer R.J."/>
        </authorList>
    </citation>
    <scope>NUCLEOTIDE SEQUENCE</scope>
    <source>
        <strain evidence="2">RS5133</strain>
    </source>
</reference>
<feature type="non-terminal residue" evidence="2">
    <location>
        <position position="1"/>
    </location>
</feature>
<protein>
    <recommendedName>
        <fullName evidence="4">Polyprotein</fullName>
    </recommendedName>
</protein>
<accession>A0AAV5WBB8</accession>
<evidence type="ECO:0000256" key="1">
    <source>
        <dbReference type="SAM" id="Phobius"/>
    </source>
</evidence>
<keyword evidence="1" id="KW-0812">Transmembrane</keyword>
<gene>
    <name evidence="2" type="ORF">PFISCL1PPCAC_18985</name>
</gene>
<dbReference type="AlphaFoldDB" id="A0AAV5WBB8"/>